<feature type="compositionally biased region" description="Polar residues" evidence="2">
    <location>
        <begin position="588"/>
        <end position="601"/>
    </location>
</feature>
<dbReference type="PROSITE" id="PS00018">
    <property type="entry name" value="EF_HAND_1"/>
    <property type="match status" value="1"/>
</dbReference>
<dbReference type="GO" id="GO:0005509">
    <property type="term" value="F:calcium ion binding"/>
    <property type="evidence" value="ECO:0007669"/>
    <property type="project" value="InterPro"/>
</dbReference>
<dbReference type="InterPro" id="IPR000261">
    <property type="entry name" value="EH_dom"/>
</dbReference>
<sequence length="630" mass="70923">MEALKLSGLEVDFYFNAFDSCNVEKSGKLSSDRVRMFLSRFGISDSLIDEIMQLSNSSASSLWGRANFFTALKFVSLAQSGIPLSKNELLKHRGNLPLPIIRDVCEPPLKSNISREDCSAVNSVSIMDCFNPSKQSDQHISHMDEFNDKQIAVNNIVESDVDQSFGFTWPKCYDEEQSLLAEESTIHNDNLVSFDDKKVFRDSDWCISNISLENGADLNTDYSKSLRSDTITSQDFISSTHIARTTEESNNSRELHGDGVWSYRDLPDYTSDLPSQSQSASQYIDSRYTNPEEDKYQFSTNNAYYGVVNKQKFSHSRSSSFPLSQYNNPYCSRNDKRKERHLKWLASFALQSKREAEYTAQFDELFISQDIPNLPATDRNLKVTHSEVTQLFTAQYTISSTDFDRIWLIADIDRDNFLDKHEFCLASHLAHLFGHRGLSLDDAVVACKPYISKIIRKLKISGRQGVQFDSEHLCTTGLLNSHSKYNSMNNPLLKQYSALDILNHENPTISEYPDCDISEIGSMSSCYNSFEDLSHDPNESCDSYSKSSSSAGTVGSESISSFVSSSSPSTSCLSATSSPDNDSVDSVHLSSEKANTNNSISPRIFNHHRSIFQTSVSKRYRTIIIVRSSL</sequence>
<comment type="caution">
    <text evidence="5">The sequence shown here is derived from an EMBL/GenBank/DDBJ whole genome shotgun (WGS) entry which is preliminary data.</text>
</comment>
<reference evidence="5 6" key="1">
    <citation type="submission" date="2019-03" db="EMBL/GenBank/DDBJ databases">
        <title>An improved genome assembly of the fluke Schistosoma japonicum.</title>
        <authorList>
            <person name="Hu W."/>
            <person name="Luo F."/>
            <person name="Yin M."/>
            <person name="Mo X."/>
            <person name="Sun C."/>
            <person name="Wu Q."/>
            <person name="Zhu B."/>
            <person name="Xiang M."/>
            <person name="Wang J."/>
            <person name="Wang Y."/>
            <person name="Zhang T."/>
            <person name="Xu B."/>
            <person name="Zheng H."/>
            <person name="Feng Z."/>
        </authorList>
    </citation>
    <scope>NUCLEOTIDE SEQUENCE [LARGE SCALE GENOMIC DNA]</scope>
    <source>
        <strain evidence="5">HuSjv2</strain>
        <tissue evidence="5">Worms</tissue>
    </source>
</reference>
<gene>
    <name evidence="5" type="ORF">EWB00_006355</name>
</gene>
<dbReference type="PANTHER" id="PTHR11216:SF174">
    <property type="entry name" value="GH06923P"/>
    <property type="match status" value="1"/>
</dbReference>
<keyword evidence="1" id="KW-0106">Calcium</keyword>
<dbReference type="InterPro" id="IPR002048">
    <property type="entry name" value="EF_hand_dom"/>
</dbReference>
<protein>
    <submittedName>
        <fullName evidence="5">RalBP1-associated Eps domain-containing protein isoform 3</fullName>
    </submittedName>
</protein>
<dbReference type="GO" id="GO:0016197">
    <property type="term" value="P:endosomal transport"/>
    <property type="evidence" value="ECO:0007669"/>
    <property type="project" value="TreeGrafter"/>
</dbReference>
<dbReference type="OrthoDB" id="524326at2759"/>
<dbReference type="InterPro" id="IPR018247">
    <property type="entry name" value="EF_Hand_1_Ca_BS"/>
</dbReference>
<evidence type="ECO:0000256" key="1">
    <source>
        <dbReference type="ARBA" id="ARBA00022837"/>
    </source>
</evidence>
<evidence type="ECO:0000256" key="2">
    <source>
        <dbReference type="SAM" id="MobiDB-lite"/>
    </source>
</evidence>
<feature type="domain" description="EH" evidence="3">
    <location>
        <begin position="10"/>
        <end position="99"/>
    </location>
</feature>
<evidence type="ECO:0000259" key="3">
    <source>
        <dbReference type="PROSITE" id="PS50031"/>
    </source>
</evidence>
<name>A0A4Z2CZ23_SCHJA</name>
<dbReference type="PROSITE" id="PS50031">
    <property type="entry name" value="EH"/>
    <property type="match status" value="1"/>
</dbReference>
<dbReference type="SUPFAM" id="SSF47473">
    <property type="entry name" value="EF-hand"/>
    <property type="match status" value="2"/>
</dbReference>
<dbReference type="InterPro" id="IPR011992">
    <property type="entry name" value="EF-hand-dom_pair"/>
</dbReference>
<dbReference type="Gene3D" id="1.10.238.10">
    <property type="entry name" value="EF-hand"/>
    <property type="match status" value="2"/>
</dbReference>
<accession>A0A4Z2CZ23</accession>
<organism evidence="5 6">
    <name type="scientific">Schistosoma japonicum</name>
    <name type="common">Blood fluke</name>
    <dbReference type="NCBI Taxonomy" id="6182"/>
    <lineage>
        <taxon>Eukaryota</taxon>
        <taxon>Metazoa</taxon>
        <taxon>Spiralia</taxon>
        <taxon>Lophotrochozoa</taxon>
        <taxon>Platyhelminthes</taxon>
        <taxon>Trematoda</taxon>
        <taxon>Digenea</taxon>
        <taxon>Strigeidida</taxon>
        <taxon>Schistosomatoidea</taxon>
        <taxon>Schistosomatidae</taxon>
        <taxon>Schistosoma</taxon>
    </lineage>
</organism>
<dbReference type="GO" id="GO:0006897">
    <property type="term" value="P:endocytosis"/>
    <property type="evidence" value="ECO:0007669"/>
    <property type="project" value="TreeGrafter"/>
</dbReference>
<evidence type="ECO:0000313" key="5">
    <source>
        <dbReference type="EMBL" id="TNN09482.1"/>
    </source>
</evidence>
<proteinExistence type="predicted"/>
<feature type="region of interest" description="Disordered" evidence="2">
    <location>
        <begin position="573"/>
        <end position="601"/>
    </location>
</feature>
<dbReference type="EMBL" id="SKCS01000395">
    <property type="protein sequence ID" value="TNN09482.1"/>
    <property type="molecule type" value="Genomic_DNA"/>
</dbReference>
<dbReference type="PROSITE" id="PS50222">
    <property type="entry name" value="EF_HAND_2"/>
    <property type="match status" value="1"/>
</dbReference>
<dbReference type="Pfam" id="PF12763">
    <property type="entry name" value="EH"/>
    <property type="match status" value="1"/>
</dbReference>
<evidence type="ECO:0000313" key="6">
    <source>
        <dbReference type="Proteomes" id="UP000311919"/>
    </source>
</evidence>
<feature type="domain" description="EF-hand" evidence="4">
    <location>
        <begin position="398"/>
        <end position="433"/>
    </location>
</feature>
<dbReference type="GO" id="GO:0005886">
    <property type="term" value="C:plasma membrane"/>
    <property type="evidence" value="ECO:0007669"/>
    <property type="project" value="TreeGrafter"/>
</dbReference>
<keyword evidence="6" id="KW-1185">Reference proteome</keyword>
<evidence type="ECO:0000259" key="4">
    <source>
        <dbReference type="PROSITE" id="PS50222"/>
    </source>
</evidence>
<dbReference type="AlphaFoldDB" id="A0A4Z2CZ23"/>
<dbReference type="PANTHER" id="PTHR11216">
    <property type="entry name" value="EH DOMAIN"/>
    <property type="match status" value="1"/>
</dbReference>
<dbReference type="GO" id="GO:0005737">
    <property type="term" value="C:cytoplasm"/>
    <property type="evidence" value="ECO:0007669"/>
    <property type="project" value="TreeGrafter"/>
</dbReference>
<dbReference type="Proteomes" id="UP000311919">
    <property type="component" value="Unassembled WGS sequence"/>
</dbReference>